<keyword evidence="1" id="KW-0004">4Fe-4S</keyword>
<dbReference type="SUPFAM" id="SSF54862">
    <property type="entry name" value="4Fe-4S ferredoxins"/>
    <property type="match status" value="1"/>
</dbReference>
<dbReference type="PANTHER" id="PTHR24960">
    <property type="entry name" value="PHOTOSYSTEM I IRON-SULFUR CENTER-RELATED"/>
    <property type="match status" value="1"/>
</dbReference>
<gene>
    <name evidence="6" type="ORF">SACC_25730</name>
</gene>
<dbReference type="RefSeq" id="WP_229569934.1">
    <property type="nucleotide sequence ID" value="NZ_AP025226.1"/>
</dbReference>
<dbReference type="GO" id="GO:0051539">
    <property type="term" value="F:4 iron, 4 sulfur cluster binding"/>
    <property type="evidence" value="ECO:0007669"/>
    <property type="project" value="UniProtKB-KW"/>
</dbReference>
<dbReference type="InterPro" id="IPR050157">
    <property type="entry name" value="PSI_iron-sulfur_center"/>
</dbReference>
<feature type="domain" description="4Fe-4S ferredoxin-type" evidence="5">
    <location>
        <begin position="132"/>
        <end position="161"/>
    </location>
</feature>
<reference evidence="6 7" key="1">
    <citation type="journal article" date="2022" name="Microbiol. Resour. Announc.">
        <title>Complete Genome Sequence of the Hyperthermophilic and Acidophilic Archaeon Saccharolobus caldissimus Strain HS-3T.</title>
        <authorList>
            <person name="Sakai H.D."/>
            <person name="Kurosawa N."/>
        </authorList>
    </citation>
    <scope>NUCLEOTIDE SEQUENCE [LARGE SCALE GENOMIC DNA]</scope>
    <source>
        <strain evidence="6 7">JCM32116</strain>
    </source>
</reference>
<dbReference type="Gene3D" id="3.30.70.20">
    <property type="match status" value="2"/>
</dbReference>
<keyword evidence="7" id="KW-1185">Reference proteome</keyword>
<evidence type="ECO:0000256" key="2">
    <source>
        <dbReference type="ARBA" id="ARBA00022723"/>
    </source>
</evidence>
<dbReference type="PROSITE" id="PS00198">
    <property type="entry name" value="4FE4S_FER_1"/>
    <property type="match status" value="2"/>
</dbReference>
<evidence type="ECO:0000313" key="7">
    <source>
        <dbReference type="Proteomes" id="UP001319921"/>
    </source>
</evidence>
<dbReference type="GO" id="GO:0046872">
    <property type="term" value="F:metal ion binding"/>
    <property type="evidence" value="ECO:0007669"/>
    <property type="project" value="UniProtKB-KW"/>
</dbReference>
<evidence type="ECO:0000256" key="4">
    <source>
        <dbReference type="ARBA" id="ARBA00023014"/>
    </source>
</evidence>
<dbReference type="Proteomes" id="UP001319921">
    <property type="component" value="Chromosome"/>
</dbReference>
<feature type="domain" description="4Fe-4S ferredoxin-type" evidence="5">
    <location>
        <begin position="308"/>
        <end position="337"/>
    </location>
</feature>
<proteinExistence type="predicted"/>
<accession>A0AAQ4CUS5</accession>
<dbReference type="Pfam" id="PF13237">
    <property type="entry name" value="Fer4_10"/>
    <property type="match status" value="1"/>
</dbReference>
<dbReference type="EMBL" id="AP025226">
    <property type="protein sequence ID" value="BDB99556.1"/>
    <property type="molecule type" value="Genomic_DNA"/>
</dbReference>
<dbReference type="Pfam" id="PF12838">
    <property type="entry name" value="Fer4_7"/>
    <property type="match status" value="1"/>
</dbReference>
<dbReference type="PANTHER" id="PTHR24960:SF85">
    <property type="entry name" value="POLYFERREDOXIN PROTEIN VHUB"/>
    <property type="match status" value="1"/>
</dbReference>
<keyword evidence="3" id="KW-0408">Iron</keyword>
<evidence type="ECO:0000256" key="1">
    <source>
        <dbReference type="ARBA" id="ARBA00022485"/>
    </source>
</evidence>
<dbReference type="PROSITE" id="PS51379">
    <property type="entry name" value="4FE4S_FER_2"/>
    <property type="match status" value="4"/>
</dbReference>
<keyword evidence="2" id="KW-0479">Metal-binding</keyword>
<feature type="domain" description="4Fe-4S ferredoxin-type" evidence="5">
    <location>
        <begin position="101"/>
        <end position="131"/>
    </location>
</feature>
<name>A0AAQ4CUS5_9CREN</name>
<dbReference type="GeneID" id="68867291"/>
<dbReference type="InterPro" id="IPR017900">
    <property type="entry name" value="4Fe4S_Fe_S_CS"/>
</dbReference>
<keyword evidence="4" id="KW-0411">Iron-sulfur</keyword>
<evidence type="ECO:0000259" key="5">
    <source>
        <dbReference type="PROSITE" id="PS51379"/>
    </source>
</evidence>
<organism evidence="6 7">
    <name type="scientific">Saccharolobus caldissimus</name>
    <dbReference type="NCBI Taxonomy" id="1702097"/>
    <lineage>
        <taxon>Archaea</taxon>
        <taxon>Thermoproteota</taxon>
        <taxon>Thermoprotei</taxon>
        <taxon>Sulfolobales</taxon>
        <taxon>Sulfolobaceae</taxon>
        <taxon>Saccharolobus</taxon>
    </lineage>
</organism>
<dbReference type="InterPro" id="IPR017896">
    <property type="entry name" value="4Fe4S_Fe-S-bd"/>
</dbReference>
<evidence type="ECO:0000313" key="6">
    <source>
        <dbReference type="EMBL" id="BDB99556.1"/>
    </source>
</evidence>
<dbReference type="AlphaFoldDB" id="A0AAQ4CUS5"/>
<evidence type="ECO:0000256" key="3">
    <source>
        <dbReference type="ARBA" id="ARBA00023004"/>
    </source>
</evidence>
<protein>
    <recommendedName>
        <fullName evidence="5">4Fe-4S ferredoxin-type domain-containing protein</fullName>
    </recommendedName>
</protein>
<feature type="domain" description="4Fe-4S ferredoxin-type" evidence="5">
    <location>
        <begin position="275"/>
        <end position="304"/>
    </location>
</feature>
<dbReference type="GO" id="GO:0016491">
    <property type="term" value="F:oxidoreductase activity"/>
    <property type="evidence" value="ECO:0007669"/>
    <property type="project" value="UniProtKB-ARBA"/>
</dbReference>
<sequence length="417" mass="46913">MKVKLFKIKNEDEFVSKLLETWPAYIPKPKVEIINDITCDEEPFIIVSEKEVKVNDCAGLWARPDPQDIVIKAIELNYAITEKSITRRTFITGRQVERFIRLPKVNESCLAPFGCSQCVFSCPSNAISVIEGKVKIDENKCTYCGLCSASCPIGAISLAYPTWNSITLMTKVIKKGKITVSCDASKADLLVPCLGVLGPEEIYSLYSFYDLDLICPNENCVNRKAALNAINIFNEVKEKMKIKPSTYLTGVKRADYTRVISSANISGKSSFDIHAYRVIMTEDCTLCGVCVRKCPTKAFNFSIKDSKLMINFNPSKCVGCNACVSLCEEDAIIVTREYDYSSLHEGYSYVTAEDEIVKCKRCGKPFDNKKKILRVASILNVNPEDLEYCNECKQVITAERILKTWKDKFGDVRRGYK</sequence>
<dbReference type="KEGG" id="scas:SACC_25730"/>